<proteinExistence type="inferred from homology"/>
<dbReference type="InterPro" id="IPR020568">
    <property type="entry name" value="Ribosomal_Su5_D2-typ_SF"/>
</dbReference>
<keyword evidence="13" id="KW-1185">Reference proteome</keyword>
<dbReference type="GO" id="GO:0030163">
    <property type="term" value="P:protein catabolic process"/>
    <property type="evidence" value="ECO:0007669"/>
    <property type="project" value="InterPro"/>
</dbReference>
<dbReference type="GO" id="GO:0004176">
    <property type="term" value="F:ATP-dependent peptidase activity"/>
    <property type="evidence" value="ECO:0007669"/>
    <property type="project" value="UniProtKB-UniRule"/>
</dbReference>
<dbReference type="SMART" id="SM00382">
    <property type="entry name" value="AAA"/>
    <property type="match status" value="1"/>
</dbReference>
<dbReference type="InterPro" id="IPR003959">
    <property type="entry name" value="ATPase_AAA_core"/>
</dbReference>
<evidence type="ECO:0000256" key="6">
    <source>
        <dbReference type="ARBA" id="ARBA00023016"/>
    </source>
</evidence>
<keyword evidence="4 10" id="KW-0720">Serine protease</keyword>
<protein>
    <recommendedName>
        <fullName evidence="10">endopeptidase La</fullName>
        <ecNumber evidence="10">3.4.21.53</ecNumber>
    </recommendedName>
</protein>
<keyword evidence="5" id="KW-0067">ATP-binding</keyword>
<dbReference type="InterPro" id="IPR014721">
    <property type="entry name" value="Ribsml_uS5_D2-typ_fold_subgr"/>
</dbReference>
<dbReference type="InterPro" id="IPR027417">
    <property type="entry name" value="P-loop_NTPase"/>
</dbReference>
<keyword evidence="2" id="KW-0547">Nucleotide-binding</keyword>
<comment type="catalytic activity">
    <reaction evidence="8 10">
        <text>Hydrolysis of proteins in presence of ATP.</text>
        <dbReference type="EC" id="3.4.21.53"/>
    </reaction>
</comment>
<feature type="active site" evidence="10">
    <location>
        <position position="771"/>
    </location>
</feature>
<dbReference type="InterPro" id="IPR004815">
    <property type="entry name" value="Lon_bac/euk-typ"/>
</dbReference>
<keyword evidence="1 10" id="KW-0645">Protease</keyword>
<evidence type="ECO:0000313" key="12">
    <source>
        <dbReference type="EMBL" id="QDF65274.1"/>
    </source>
</evidence>
<dbReference type="Gene3D" id="1.20.58.1480">
    <property type="match status" value="1"/>
</dbReference>
<feature type="active site" evidence="10">
    <location>
        <position position="814"/>
    </location>
</feature>
<keyword evidence="6" id="KW-0346">Stress response</keyword>
<comment type="similarity">
    <text evidence="10">Belongs to the peptidase S16 family.</text>
</comment>
<comment type="subunit">
    <text evidence="7">Homohexamer. Organized in a ring with a central cavity.</text>
</comment>
<sequence>MQLQIGLSVGDELDLETKKLLKDMKINSKDYITNRVILTYENDESALQHYLDYTVDGDNVVGSYAVYARITSMDVDGKDKWALGLEIISPVLVHEVFEKEPLDGIVVKFAKFSTQNEEIWNHKNSAFYVDSDVAVKLSTLLETLNKTNAFSPNVDEMGGGYLTDLFQEPTLTNTDYDLPVVPDSMSIFDSFERLILEGYSGNISPDSDEFKKVLLNTVYNSLSVEKFPDKLRLLELPPRIPVVAAVLGKLSEYLVNSMELDGKINTKMSDRLKKQQTEFYLREKIKTAQEMLEDIDAPVEKDDYALALEDKVLSQMYPENIQKIIKDETKRFSEMVAVSPEANIAKTYVQNLKQLPWRKTQKEFLDINRTREVLDNNHYGLQEVKERITEYLAVIINLKNQSKSSKEKLLDIKDTDYQVDLELFTRKENEVHKREFNNVPILTLVGPPGTGKTSLSKAIAEALNRKFVKISLGGVHDESEIRGHRRTYVGAMPGKIIKGIKQAGVSNPVILLDEIDKMASDFKGDPASAMLEVLDPEQNTRFQDHYLEVEYDLSKCIFIATANYFEKIPAALIDRVEVIDLSAYTLNEKVEIATTHLMPKVLKQAGLKPEMMQLSPEVLKYVIKHYTREAGVRGLKRVLDKIARKIVVKQMDNKKLKKYVVSIEDISDLLGIIQYRDEQPETETEPGTVTGLAYTSFGGSTLPIEVTTHKGKGEIKLTGSLKEVMQESAKIALTYVRANAEKFEIPSDFNFDETTIHIHVPEGAVPKDGPSAGVTFTTAIISALTKRVVPSTYAMTGEITLRGKVLEIGGLKEKSFAATQKGVKTVFIPENNVKNLKDIPDEIKSELTYVPVKNYSEIYDVIFSNKKPLNKVAFKNK</sequence>
<dbReference type="PROSITE" id="PS51786">
    <property type="entry name" value="LON_PROTEOLYTIC"/>
    <property type="match status" value="1"/>
</dbReference>
<dbReference type="Proteomes" id="UP000315201">
    <property type="component" value="Chromosome"/>
</dbReference>
<evidence type="ECO:0000256" key="3">
    <source>
        <dbReference type="ARBA" id="ARBA00022801"/>
    </source>
</evidence>
<keyword evidence="3 10" id="KW-0378">Hydrolase</keyword>
<dbReference type="Pfam" id="PF22667">
    <property type="entry name" value="Lon_lid"/>
    <property type="match status" value="1"/>
</dbReference>
<dbReference type="SUPFAM" id="SSF54211">
    <property type="entry name" value="Ribosomal protein S5 domain 2-like"/>
    <property type="match status" value="1"/>
</dbReference>
<dbReference type="CDD" id="cd19500">
    <property type="entry name" value="RecA-like_Lon"/>
    <property type="match status" value="1"/>
</dbReference>
<dbReference type="Gene3D" id="1.10.8.60">
    <property type="match status" value="1"/>
</dbReference>
<feature type="domain" description="Lon proteolytic" evidence="11">
    <location>
        <begin position="683"/>
        <end position="865"/>
    </location>
</feature>
<evidence type="ECO:0000256" key="10">
    <source>
        <dbReference type="PROSITE-ProRule" id="PRU01122"/>
    </source>
</evidence>
<dbReference type="EC" id="3.4.21.53" evidence="10"/>
<dbReference type="Gene3D" id="3.30.230.10">
    <property type="match status" value="1"/>
</dbReference>
<gene>
    <name evidence="12" type="primary">lon</name>
    <name evidence="12" type="ORF">FIV53_01975</name>
</gene>
<dbReference type="Pfam" id="PF05362">
    <property type="entry name" value="Lon_C"/>
    <property type="match status" value="1"/>
</dbReference>
<dbReference type="EMBL" id="CP041147">
    <property type="protein sequence ID" value="QDF65274.1"/>
    <property type="molecule type" value="Genomic_DNA"/>
</dbReference>
<dbReference type="Pfam" id="PF00004">
    <property type="entry name" value="AAA"/>
    <property type="match status" value="1"/>
</dbReference>
<dbReference type="Gene3D" id="3.40.50.300">
    <property type="entry name" value="P-loop containing nucleotide triphosphate hydrolases"/>
    <property type="match status" value="1"/>
</dbReference>
<evidence type="ECO:0000256" key="1">
    <source>
        <dbReference type="ARBA" id="ARBA00022670"/>
    </source>
</evidence>
<dbReference type="InterPro" id="IPR003593">
    <property type="entry name" value="AAA+_ATPase"/>
</dbReference>
<dbReference type="PRINTS" id="PR00830">
    <property type="entry name" value="ENDOLAPTASE"/>
</dbReference>
<dbReference type="InterPro" id="IPR027065">
    <property type="entry name" value="Lon_Prtase"/>
</dbReference>
<dbReference type="GO" id="GO:0005524">
    <property type="term" value="F:ATP binding"/>
    <property type="evidence" value="ECO:0007669"/>
    <property type="project" value="UniProtKB-KW"/>
</dbReference>
<accession>A0A4Y6I6M3</accession>
<evidence type="ECO:0000256" key="8">
    <source>
        <dbReference type="ARBA" id="ARBA00050665"/>
    </source>
</evidence>
<dbReference type="GO" id="GO:0006508">
    <property type="term" value="P:proteolysis"/>
    <property type="evidence" value="ECO:0007669"/>
    <property type="project" value="UniProtKB-KW"/>
</dbReference>
<dbReference type="GO" id="GO:0004252">
    <property type="term" value="F:serine-type endopeptidase activity"/>
    <property type="evidence" value="ECO:0007669"/>
    <property type="project" value="UniProtKB-UniRule"/>
</dbReference>
<comment type="function">
    <text evidence="9">ATP-dependent serine protease that mediates the selective degradation of mutant and abnormal proteins as well as certain short-lived regulatory proteins. Required for cellular homeostasis and for survival from DNA damage and developmental changes induced by stress. Degrades polypeptides processively to yield small peptide fragments that are 5 to 10 amino acids long. Binds to DNA in a double-stranded, site-specific manner.</text>
</comment>
<evidence type="ECO:0000256" key="5">
    <source>
        <dbReference type="ARBA" id="ARBA00022840"/>
    </source>
</evidence>
<name>A0A4Y6I6M3_9MOLU</name>
<evidence type="ECO:0000259" key="11">
    <source>
        <dbReference type="PROSITE" id="PS51786"/>
    </source>
</evidence>
<evidence type="ECO:0000256" key="2">
    <source>
        <dbReference type="ARBA" id="ARBA00022741"/>
    </source>
</evidence>
<dbReference type="AlphaFoldDB" id="A0A4Y6I6M3"/>
<evidence type="ECO:0000313" key="13">
    <source>
        <dbReference type="Proteomes" id="UP000315201"/>
    </source>
</evidence>
<dbReference type="NCBIfam" id="TIGR00763">
    <property type="entry name" value="lon"/>
    <property type="match status" value="1"/>
</dbReference>
<organism evidence="12 13">
    <name type="scientific">Mycoplasma nasistruthionis</name>
    <dbReference type="NCBI Taxonomy" id="353852"/>
    <lineage>
        <taxon>Bacteria</taxon>
        <taxon>Bacillati</taxon>
        <taxon>Mycoplasmatota</taxon>
        <taxon>Mollicutes</taxon>
        <taxon>Mycoplasmataceae</taxon>
        <taxon>Mycoplasma</taxon>
    </lineage>
</organism>
<evidence type="ECO:0000256" key="4">
    <source>
        <dbReference type="ARBA" id="ARBA00022825"/>
    </source>
</evidence>
<dbReference type="GO" id="GO:0016887">
    <property type="term" value="F:ATP hydrolysis activity"/>
    <property type="evidence" value="ECO:0007669"/>
    <property type="project" value="InterPro"/>
</dbReference>
<dbReference type="InterPro" id="IPR008269">
    <property type="entry name" value="Lon_proteolytic"/>
</dbReference>
<dbReference type="SUPFAM" id="SSF52540">
    <property type="entry name" value="P-loop containing nucleoside triphosphate hydrolases"/>
    <property type="match status" value="1"/>
</dbReference>
<dbReference type="InterPro" id="IPR054594">
    <property type="entry name" value="Lon_lid"/>
</dbReference>
<dbReference type="FunFam" id="3.40.50.300:FF:000021">
    <property type="entry name" value="Lon protease homolog"/>
    <property type="match status" value="1"/>
</dbReference>
<dbReference type="PANTHER" id="PTHR10046">
    <property type="entry name" value="ATP DEPENDENT LON PROTEASE FAMILY MEMBER"/>
    <property type="match status" value="1"/>
</dbReference>
<reference evidence="12 13" key="1">
    <citation type="submission" date="2019-06" db="EMBL/GenBank/DDBJ databases">
        <title>Mycoplasma nasistruthionis sp. nov. str Ms03.</title>
        <authorList>
            <person name="Botes A."/>
        </authorList>
    </citation>
    <scope>NUCLEOTIDE SEQUENCE [LARGE SCALE GENOMIC DNA]</scope>
    <source>
        <strain evidence="12 13">Ms03</strain>
    </source>
</reference>
<evidence type="ECO:0000256" key="7">
    <source>
        <dbReference type="ARBA" id="ARBA00026070"/>
    </source>
</evidence>
<evidence type="ECO:0000256" key="9">
    <source>
        <dbReference type="ARBA" id="ARBA00053875"/>
    </source>
</evidence>